<feature type="region of interest" description="Disordered" evidence="1">
    <location>
        <begin position="41"/>
        <end position="65"/>
    </location>
</feature>
<dbReference type="Proteomes" id="UP000747542">
    <property type="component" value="Unassembled WGS sequence"/>
</dbReference>
<protein>
    <submittedName>
        <fullName evidence="2">Uncharacterized protein</fullName>
    </submittedName>
</protein>
<reference evidence="2" key="1">
    <citation type="journal article" date="2021" name="Sci. Adv.">
        <title>The American lobster genome reveals insights on longevity, neural, and immune adaptations.</title>
        <authorList>
            <person name="Polinski J.M."/>
            <person name="Zimin A.V."/>
            <person name="Clark K.F."/>
            <person name="Kohn A.B."/>
            <person name="Sadowski N."/>
            <person name="Timp W."/>
            <person name="Ptitsyn A."/>
            <person name="Khanna P."/>
            <person name="Romanova D.Y."/>
            <person name="Williams P."/>
            <person name="Greenwood S.J."/>
            <person name="Moroz L.L."/>
            <person name="Walt D.R."/>
            <person name="Bodnar A.G."/>
        </authorList>
    </citation>
    <scope>NUCLEOTIDE SEQUENCE</scope>
    <source>
        <strain evidence="2">GMGI-L3</strain>
    </source>
</reference>
<evidence type="ECO:0000313" key="2">
    <source>
        <dbReference type="EMBL" id="KAG7169019.1"/>
    </source>
</evidence>
<accession>A0A8J5K7S6</accession>
<organism evidence="2 3">
    <name type="scientific">Homarus americanus</name>
    <name type="common">American lobster</name>
    <dbReference type="NCBI Taxonomy" id="6706"/>
    <lineage>
        <taxon>Eukaryota</taxon>
        <taxon>Metazoa</taxon>
        <taxon>Ecdysozoa</taxon>
        <taxon>Arthropoda</taxon>
        <taxon>Crustacea</taxon>
        <taxon>Multicrustacea</taxon>
        <taxon>Malacostraca</taxon>
        <taxon>Eumalacostraca</taxon>
        <taxon>Eucarida</taxon>
        <taxon>Decapoda</taxon>
        <taxon>Pleocyemata</taxon>
        <taxon>Astacidea</taxon>
        <taxon>Nephropoidea</taxon>
        <taxon>Nephropidae</taxon>
        <taxon>Homarus</taxon>
    </lineage>
</organism>
<sequence length="87" mass="9824">MDTVEAAQSVPAPGFFNVQVEDLQEIIGQRQQQPTIEEILEEDEDQQEQKTTQGDDVKPGESTTHQLTEVLTRGWMMLSLVNLQHTS</sequence>
<proteinExistence type="predicted"/>
<dbReference type="EMBL" id="JAHLQT010018664">
    <property type="protein sequence ID" value="KAG7169019.1"/>
    <property type="molecule type" value="Genomic_DNA"/>
</dbReference>
<name>A0A8J5K7S6_HOMAM</name>
<dbReference type="AlphaFoldDB" id="A0A8J5K7S6"/>
<evidence type="ECO:0000313" key="3">
    <source>
        <dbReference type="Proteomes" id="UP000747542"/>
    </source>
</evidence>
<keyword evidence="3" id="KW-1185">Reference proteome</keyword>
<gene>
    <name evidence="2" type="ORF">Hamer_G011716</name>
</gene>
<evidence type="ECO:0000256" key="1">
    <source>
        <dbReference type="SAM" id="MobiDB-lite"/>
    </source>
</evidence>
<comment type="caution">
    <text evidence="2">The sequence shown here is derived from an EMBL/GenBank/DDBJ whole genome shotgun (WGS) entry which is preliminary data.</text>
</comment>